<protein>
    <recommendedName>
        <fullName evidence="3">Bifunctional ligase/repressor BirA</fullName>
    </recommendedName>
    <alternativeName>
        <fullName evidence="3">Biotin--[acetyl-CoA-carboxylase] ligase</fullName>
        <ecNumber evidence="3">6.3.4.15</ecNumber>
    </alternativeName>
    <alternativeName>
        <fullName evidence="3">Biotin--protein ligase</fullName>
    </alternativeName>
    <alternativeName>
        <fullName evidence="3">Biotin-[acetyl-CoA carboxylase] synthetase</fullName>
    </alternativeName>
</protein>
<dbReference type="GO" id="GO:0005524">
    <property type="term" value="F:ATP binding"/>
    <property type="evidence" value="ECO:0007669"/>
    <property type="project" value="UniProtKB-UniRule"/>
</dbReference>
<keyword evidence="3" id="KW-0678">Repressor</keyword>
<keyword evidence="3" id="KW-0067">ATP-binding</keyword>
<dbReference type="EC" id="6.3.4.15" evidence="3"/>
<dbReference type="GO" id="GO:0016740">
    <property type="term" value="F:transferase activity"/>
    <property type="evidence" value="ECO:0007669"/>
    <property type="project" value="UniProtKB-ARBA"/>
</dbReference>
<keyword evidence="2 3" id="KW-0092">Biotin</keyword>
<evidence type="ECO:0000313" key="6">
    <source>
        <dbReference type="Proteomes" id="UP000647416"/>
    </source>
</evidence>
<dbReference type="Pfam" id="PF08279">
    <property type="entry name" value="HTH_11"/>
    <property type="match status" value="1"/>
</dbReference>
<dbReference type="GO" id="GO:0006355">
    <property type="term" value="P:regulation of DNA-templated transcription"/>
    <property type="evidence" value="ECO:0007669"/>
    <property type="project" value="UniProtKB-UniRule"/>
</dbReference>
<name>A0A926FAL6_9FIRM</name>
<comment type="catalytic activity">
    <reaction evidence="3">
        <text>biotin + L-lysyl-[protein] + ATP = N(6)-biotinyl-L-lysyl-[protein] + AMP + diphosphate + H(+)</text>
        <dbReference type="Rhea" id="RHEA:11756"/>
        <dbReference type="Rhea" id="RHEA-COMP:9752"/>
        <dbReference type="Rhea" id="RHEA-COMP:10505"/>
        <dbReference type="ChEBI" id="CHEBI:15378"/>
        <dbReference type="ChEBI" id="CHEBI:29969"/>
        <dbReference type="ChEBI" id="CHEBI:30616"/>
        <dbReference type="ChEBI" id="CHEBI:33019"/>
        <dbReference type="ChEBI" id="CHEBI:57586"/>
        <dbReference type="ChEBI" id="CHEBI:83144"/>
        <dbReference type="ChEBI" id="CHEBI:456215"/>
        <dbReference type="EC" id="6.3.4.15"/>
    </reaction>
</comment>
<dbReference type="PANTHER" id="PTHR12835">
    <property type="entry name" value="BIOTIN PROTEIN LIGASE"/>
    <property type="match status" value="1"/>
</dbReference>
<keyword evidence="3" id="KW-0547">Nucleotide-binding</keyword>
<evidence type="ECO:0000259" key="4">
    <source>
        <dbReference type="PROSITE" id="PS51733"/>
    </source>
</evidence>
<dbReference type="SUPFAM" id="SSF46785">
    <property type="entry name" value="Winged helix' DNA-binding domain"/>
    <property type="match status" value="1"/>
</dbReference>
<dbReference type="Gene3D" id="2.30.30.100">
    <property type="match status" value="1"/>
</dbReference>
<gene>
    <name evidence="3" type="primary">birA</name>
    <name evidence="5" type="ORF">H8706_09015</name>
</gene>
<dbReference type="InterPro" id="IPR003142">
    <property type="entry name" value="BPL_C"/>
</dbReference>
<dbReference type="EMBL" id="JACRTE010000012">
    <property type="protein sequence ID" value="MBC8597005.1"/>
    <property type="molecule type" value="Genomic_DNA"/>
</dbReference>
<comment type="caution">
    <text evidence="5">The sequence shown here is derived from an EMBL/GenBank/DDBJ whole genome shotgun (WGS) entry which is preliminary data.</text>
</comment>
<dbReference type="SUPFAM" id="SSF55681">
    <property type="entry name" value="Class II aaRS and biotin synthetases"/>
    <property type="match status" value="1"/>
</dbReference>
<dbReference type="HAMAP" id="MF_00978">
    <property type="entry name" value="Bifunct_BirA"/>
    <property type="match status" value="1"/>
</dbReference>
<dbReference type="InterPro" id="IPR036390">
    <property type="entry name" value="WH_DNA-bd_sf"/>
</dbReference>
<keyword evidence="1 3" id="KW-0436">Ligase</keyword>
<keyword evidence="3" id="KW-0238">DNA-binding</keyword>
<reference evidence="5" key="1">
    <citation type="submission" date="2020-08" db="EMBL/GenBank/DDBJ databases">
        <title>Genome public.</title>
        <authorList>
            <person name="Liu C."/>
            <person name="Sun Q."/>
        </authorList>
    </citation>
    <scope>NUCLEOTIDE SEQUENCE</scope>
    <source>
        <strain evidence="5">NSJ-50</strain>
    </source>
</reference>
<dbReference type="AlphaFoldDB" id="A0A926FAL6"/>
<dbReference type="InterPro" id="IPR004143">
    <property type="entry name" value="BPL_LPL_catalytic"/>
</dbReference>
<feature type="binding site" evidence="3">
    <location>
        <begin position="91"/>
        <end position="93"/>
    </location>
    <ligand>
        <name>biotin</name>
        <dbReference type="ChEBI" id="CHEBI:57586"/>
    </ligand>
</feature>
<feature type="DNA-binding region" description="H-T-H motif" evidence="3">
    <location>
        <begin position="21"/>
        <end position="40"/>
    </location>
</feature>
<comment type="function">
    <text evidence="3">Acts both as a biotin--[acetyl-CoA-carboxylase] ligase and a repressor.</text>
</comment>
<dbReference type="InterPro" id="IPR004408">
    <property type="entry name" value="Biotin_CoA_COase_ligase"/>
</dbReference>
<dbReference type="InterPro" id="IPR036388">
    <property type="entry name" value="WH-like_DNA-bd_sf"/>
</dbReference>
<dbReference type="InterPro" id="IPR030855">
    <property type="entry name" value="Bifunct_BirA"/>
</dbReference>
<feature type="binding site" evidence="3">
    <location>
        <begin position="119"/>
        <end position="121"/>
    </location>
    <ligand>
        <name>biotin</name>
        <dbReference type="ChEBI" id="CHEBI:57586"/>
    </ligand>
</feature>
<dbReference type="GO" id="GO:0009249">
    <property type="term" value="P:protein lipoylation"/>
    <property type="evidence" value="ECO:0007669"/>
    <property type="project" value="UniProtKB-ARBA"/>
</dbReference>
<evidence type="ECO:0000256" key="1">
    <source>
        <dbReference type="ARBA" id="ARBA00022598"/>
    </source>
</evidence>
<keyword evidence="3" id="KW-0805">Transcription regulation</keyword>
<accession>A0A926FAL6</accession>
<dbReference type="Pfam" id="PF03099">
    <property type="entry name" value="BPL_LplA_LipB"/>
    <property type="match status" value="1"/>
</dbReference>
<dbReference type="PANTHER" id="PTHR12835:SF5">
    <property type="entry name" value="BIOTIN--PROTEIN LIGASE"/>
    <property type="match status" value="1"/>
</dbReference>
<evidence type="ECO:0000256" key="3">
    <source>
        <dbReference type="HAMAP-Rule" id="MF_00978"/>
    </source>
</evidence>
<comment type="similarity">
    <text evidence="3">Belongs to the biotin--protein ligase family.</text>
</comment>
<dbReference type="Proteomes" id="UP000647416">
    <property type="component" value="Unassembled WGS sequence"/>
</dbReference>
<dbReference type="RefSeq" id="WP_262432374.1">
    <property type="nucleotide sequence ID" value="NZ_JACRTE010000012.1"/>
</dbReference>
<dbReference type="InterPro" id="IPR045864">
    <property type="entry name" value="aa-tRNA-synth_II/BPL/LPL"/>
</dbReference>
<dbReference type="GO" id="GO:0003677">
    <property type="term" value="F:DNA binding"/>
    <property type="evidence" value="ECO:0007669"/>
    <property type="project" value="UniProtKB-UniRule"/>
</dbReference>
<evidence type="ECO:0000256" key="2">
    <source>
        <dbReference type="ARBA" id="ARBA00023267"/>
    </source>
</evidence>
<dbReference type="PROSITE" id="PS51733">
    <property type="entry name" value="BPL_LPL_CATALYTIC"/>
    <property type="match status" value="1"/>
</dbReference>
<dbReference type="Gene3D" id="1.10.10.10">
    <property type="entry name" value="Winged helix-like DNA-binding domain superfamily/Winged helix DNA-binding domain"/>
    <property type="match status" value="1"/>
</dbReference>
<dbReference type="NCBIfam" id="TIGR00121">
    <property type="entry name" value="birA_ligase"/>
    <property type="match status" value="1"/>
</dbReference>
<feature type="domain" description="BPL/LPL catalytic" evidence="4">
    <location>
        <begin position="65"/>
        <end position="260"/>
    </location>
</feature>
<evidence type="ECO:0000313" key="5">
    <source>
        <dbReference type="EMBL" id="MBC8597005.1"/>
    </source>
</evidence>
<dbReference type="CDD" id="cd16442">
    <property type="entry name" value="BPL"/>
    <property type="match status" value="1"/>
</dbReference>
<feature type="binding site" evidence="3">
    <location>
        <position position="186"/>
    </location>
    <ligand>
        <name>biotin</name>
        <dbReference type="ChEBI" id="CHEBI:57586"/>
    </ligand>
</feature>
<feature type="binding site" evidence="3">
    <location>
        <position position="115"/>
    </location>
    <ligand>
        <name>biotin</name>
        <dbReference type="ChEBI" id="CHEBI:57586"/>
    </ligand>
</feature>
<dbReference type="GO" id="GO:0005737">
    <property type="term" value="C:cytoplasm"/>
    <property type="evidence" value="ECO:0007669"/>
    <property type="project" value="TreeGrafter"/>
</dbReference>
<organism evidence="5 6">
    <name type="scientific">Qingrenia yutianensis</name>
    <dbReference type="NCBI Taxonomy" id="2763676"/>
    <lineage>
        <taxon>Bacteria</taxon>
        <taxon>Bacillati</taxon>
        <taxon>Bacillota</taxon>
        <taxon>Clostridia</taxon>
        <taxon>Eubacteriales</taxon>
        <taxon>Oscillospiraceae</taxon>
        <taxon>Qingrenia</taxon>
    </lineage>
</organism>
<dbReference type="Pfam" id="PF02237">
    <property type="entry name" value="BPL_C"/>
    <property type="match status" value="1"/>
</dbReference>
<dbReference type="InterPro" id="IPR013196">
    <property type="entry name" value="HTH_11"/>
</dbReference>
<sequence length="323" mass="35790">MSVKENILKIFNENRGESFSGQELAKRLNVSRNAVWKAVGELKKDGYRFDAVSGRGYALLCDNDVLEKDGIYNNLKNKDFYYIDVFDKVNSTNKIARQRASDGEKEGYVCIASSQTEGRGRMGRNFFSPDKSGLYLSVILRPRISVQSSALITTAAASAVARAIDFLSGENSKIKWVNDIFVNGKKVCGILTEASTAVEEGRLDYAVLGIGVNVYAPSGGFPKEIENIAGCVFDKQKSDMKNRLTAKILDNFYEYYKNLESREFVEYYKEKQLAVGKDITVISAGARYTAHCTGITDDCSLIAKKENGETVILSSGEISIRIK</sequence>
<keyword evidence="3" id="KW-0804">Transcription</keyword>
<proteinExistence type="inferred from homology"/>
<keyword evidence="6" id="KW-1185">Reference proteome</keyword>
<dbReference type="Gene3D" id="3.30.930.10">
    <property type="entry name" value="Bira Bifunctional Protein, Domain 2"/>
    <property type="match status" value="1"/>
</dbReference>
<dbReference type="GO" id="GO:0004077">
    <property type="term" value="F:biotin--[biotin carboxyl-carrier protein] ligase activity"/>
    <property type="evidence" value="ECO:0007669"/>
    <property type="project" value="UniProtKB-UniRule"/>
</dbReference>